<proteinExistence type="predicted"/>
<protein>
    <recommendedName>
        <fullName evidence="2">DNA2/NAM7 helicase-like C-terminal domain-containing protein</fullName>
    </recommendedName>
</protein>
<feature type="non-terminal residue" evidence="3">
    <location>
        <position position="1"/>
    </location>
</feature>
<feature type="non-terminal residue" evidence="3">
    <location>
        <position position="150"/>
    </location>
</feature>
<gene>
    <name evidence="3" type="ORF">KI387_040947</name>
</gene>
<dbReference type="Pfam" id="PF13087">
    <property type="entry name" value="AAA_12"/>
    <property type="match status" value="1"/>
</dbReference>
<dbReference type="EMBL" id="JAHRHJ020000655">
    <property type="protein sequence ID" value="KAH9293850.1"/>
    <property type="molecule type" value="Genomic_DNA"/>
</dbReference>
<evidence type="ECO:0000313" key="4">
    <source>
        <dbReference type="Proteomes" id="UP000824469"/>
    </source>
</evidence>
<organism evidence="3 4">
    <name type="scientific">Taxus chinensis</name>
    <name type="common">Chinese yew</name>
    <name type="synonym">Taxus wallichiana var. chinensis</name>
    <dbReference type="NCBI Taxonomy" id="29808"/>
    <lineage>
        <taxon>Eukaryota</taxon>
        <taxon>Viridiplantae</taxon>
        <taxon>Streptophyta</taxon>
        <taxon>Embryophyta</taxon>
        <taxon>Tracheophyta</taxon>
        <taxon>Spermatophyta</taxon>
        <taxon>Pinopsida</taxon>
        <taxon>Pinidae</taxon>
        <taxon>Conifers II</taxon>
        <taxon>Cupressales</taxon>
        <taxon>Taxaceae</taxon>
        <taxon>Taxus</taxon>
    </lineage>
</organism>
<sequence length="150" mass="16397">SQERDVIIMSCVRASNHGVGFVADIRRMNVALARAHRALWVKGKAAALKQSSDWSALIEDAKSRDCFMDMESVPRDFFLVIKPSSFASSQTRAAPNMRAPRLGGPNQNQSDAYGDGGGVWMNDEGSGSIAKNGAYRSSRANLEWCWEDVG</sequence>
<feature type="region of interest" description="Disordered" evidence="1">
    <location>
        <begin position="89"/>
        <end position="112"/>
    </location>
</feature>
<reference evidence="3 4" key="1">
    <citation type="journal article" date="2021" name="Nat. Plants">
        <title>The Taxus genome provides insights into paclitaxel biosynthesis.</title>
        <authorList>
            <person name="Xiong X."/>
            <person name="Gou J."/>
            <person name="Liao Q."/>
            <person name="Li Y."/>
            <person name="Zhou Q."/>
            <person name="Bi G."/>
            <person name="Li C."/>
            <person name="Du R."/>
            <person name="Wang X."/>
            <person name="Sun T."/>
            <person name="Guo L."/>
            <person name="Liang H."/>
            <person name="Lu P."/>
            <person name="Wu Y."/>
            <person name="Zhang Z."/>
            <person name="Ro D.K."/>
            <person name="Shang Y."/>
            <person name="Huang S."/>
            <person name="Yan J."/>
        </authorList>
    </citation>
    <scope>NUCLEOTIDE SEQUENCE [LARGE SCALE GENOMIC DNA]</scope>
    <source>
        <strain evidence="3">Ta-2019</strain>
    </source>
</reference>
<dbReference type="AlphaFoldDB" id="A0AA38C489"/>
<accession>A0AA38C489</accession>
<evidence type="ECO:0000313" key="3">
    <source>
        <dbReference type="EMBL" id="KAH9293850.1"/>
    </source>
</evidence>
<dbReference type="PANTHER" id="PTHR10887">
    <property type="entry name" value="DNA2/NAM7 HELICASE FAMILY"/>
    <property type="match status" value="1"/>
</dbReference>
<evidence type="ECO:0000259" key="2">
    <source>
        <dbReference type="Pfam" id="PF13087"/>
    </source>
</evidence>
<comment type="caution">
    <text evidence="3">The sequence shown here is derived from an EMBL/GenBank/DDBJ whole genome shotgun (WGS) entry which is preliminary data.</text>
</comment>
<dbReference type="InterPro" id="IPR041679">
    <property type="entry name" value="DNA2/NAM7-like_C"/>
</dbReference>
<evidence type="ECO:0000256" key="1">
    <source>
        <dbReference type="SAM" id="MobiDB-lite"/>
    </source>
</evidence>
<feature type="domain" description="DNA2/NAM7 helicase-like C-terminal" evidence="2">
    <location>
        <begin position="2"/>
        <end position="45"/>
    </location>
</feature>
<dbReference type="PANTHER" id="PTHR10887:SF525">
    <property type="entry name" value="P-LOOP CONTAINING NUCLEOSIDE TRIPHOSPHATE HYDROLASES SUPERFAMILY PROTEIN"/>
    <property type="match status" value="1"/>
</dbReference>
<dbReference type="Proteomes" id="UP000824469">
    <property type="component" value="Unassembled WGS sequence"/>
</dbReference>
<dbReference type="InterPro" id="IPR045055">
    <property type="entry name" value="DNA2/NAM7-like"/>
</dbReference>
<keyword evidence="4" id="KW-1185">Reference proteome</keyword>
<dbReference type="Gene3D" id="3.40.50.300">
    <property type="entry name" value="P-loop containing nucleotide triphosphate hydrolases"/>
    <property type="match status" value="1"/>
</dbReference>
<name>A0AA38C489_TAXCH</name>
<dbReference type="InterPro" id="IPR027417">
    <property type="entry name" value="P-loop_NTPase"/>
</dbReference>